<feature type="domain" description="EamA" evidence="7">
    <location>
        <begin position="9"/>
        <end position="142"/>
    </location>
</feature>
<keyword evidence="4 6" id="KW-1133">Transmembrane helix</keyword>
<evidence type="ECO:0000256" key="5">
    <source>
        <dbReference type="ARBA" id="ARBA00023136"/>
    </source>
</evidence>
<feature type="transmembrane region" description="Helical" evidence="6">
    <location>
        <begin position="216"/>
        <end position="235"/>
    </location>
</feature>
<comment type="caution">
    <text evidence="8">The sequence shown here is derived from an EMBL/GenBank/DDBJ whole genome shotgun (WGS) entry which is preliminary data.</text>
</comment>
<feature type="transmembrane region" description="Helical" evidence="6">
    <location>
        <begin position="187"/>
        <end position="210"/>
    </location>
</feature>
<keyword evidence="2" id="KW-1003">Cell membrane</keyword>
<evidence type="ECO:0000256" key="2">
    <source>
        <dbReference type="ARBA" id="ARBA00022475"/>
    </source>
</evidence>
<feature type="transmembrane region" description="Helical" evidence="6">
    <location>
        <begin position="70"/>
        <end position="88"/>
    </location>
</feature>
<dbReference type="PANTHER" id="PTHR42920">
    <property type="entry name" value="OS03G0707200 PROTEIN-RELATED"/>
    <property type="match status" value="1"/>
</dbReference>
<dbReference type="SUPFAM" id="SSF103481">
    <property type="entry name" value="Multidrug resistance efflux transporter EmrE"/>
    <property type="match status" value="2"/>
</dbReference>
<feature type="transmembrane region" description="Helical" evidence="6">
    <location>
        <begin position="247"/>
        <end position="265"/>
    </location>
</feature>
<feature type="transmembrane region" description="Helical" evidence="6">
    <location>
        <begin position="271"/>
        <end position="288"/>
    </location>
</feature>
<evidence type="ECO:0000259" key="7">
    <source>
        <dbReference type="Pfam" id="PF00892"/>
    </source>
</evidence>
<feature type="transmembrane region" description="Helical" evidence="6">
    <location>
        <begin position="157"/>
        <end position="175"/>
    </location>
</feature>
<dbReference type="Proteomes" id="UP001589896">
    <property type="component" value="Unassembled WGS sequence"/>
</dbReference>
<keyword evidence="5 6" id="KW-0472">Membrane</keyword>
<evidence type="ECO:0000256" key="1">
    <source>
        <dbReference type="ARBA" id="ARBA00004651"/>
    </source>
</evidence>
<evidence type="ECO:0000313" key="8">
    <source>
        <dbReference type="EMBL" id="MFC0678367.1"/>
    </source>
</evidence>
<proteinExistence type="predicted"/>
<evidence type="ECO:0000313" key="9">
    <source>
        <dbReference type="Proteomes" id="UP001589896"/>
    </source>
</evidence>
<dbReference type="InterPro" id="IPR037185">
    <property type="entry name" value="EmrE-like"/>
</dbReference>
<dbReference type="PANTHER" id="PTHR42920:SF11">
    <property type="entry name" value="INNER MEMBRANE PROTEIN YTFF"/>
    <property type="match status" value="1"/>
</dbReference>
<dbReference type="InterPro" id="IPR000620">
    <property type="entry name" value="EamA_dom"/>
</dbReference>
<evidence type="ECO:0000256" key="4">
    <source>
        <dbReference type="ARBA" id="ARBA00022989"/>
    </source>
</evidence>
<protein>
    <submittedName>
        <fullName evidence="8">DMT family transporter</fullName>
    </submittedName>
</protein>
<feature type="transmembrane region" description="Helical" evidence="6">
    <location>
        <begin position="131"/>
        <end position="151"/>
    </location>
</feature>
<comment type="subcellular location">
    <subcellularLocation>
        <location evidence="1">Cell membrane</location>
        <topology evidence="1">Multi-pass membrane protein</topology>
    </subcellularLocation>
</comment>
<dbReference type="InterPro" id="IPR051258">
    <property type="entry name" value="Diverse_Substrate_Transporter"/>
</dbReference>
<dbReference type="Pfam" id="PF00892">
    <property type="entry name" value="EamA"/>
    <property type="match status" value="2"/>
</dbReference>
<feature type="domain" description="EamA" evidence="7">
    <location>
        <begin position="157"/>
        <end position="287"/>
    </location>
</feature>
<gene>
    <name evidence="8" type="ORF">ACFFGH_11000</name>
</gene>
<dbReference type="Gene3D" id="1.10.3730.20">
    <property type="match status" value="1"/>
</dbReference>
<keyword evidence="9" id="KW-1185">Reference proteome</keyword>
<dbReference type="RefSeq" id="WP_386668157.1">
    <property type="nucleotide sequence ID" value="NZ_JBHLTG010000002.1"/>
</dbReference>
<dbReference type="EMBL" id="JBHLTG010000002">
    <property type="protein sequence ID" value="MFC0678367.1"/>
    <property type="molecule type" value="Genomic_DNA"/>
</dbReference>
<evidence type="ECO:0000256" key="6">
    <source>
        <dbReference type="SAM" id="Phobius"/>
    </source>
</evidence>
<accession>A0ABV6RN08</accession>
<organism evidence="8 9">
    <name type="scientific">Lysobacter korlensis</name>
    <dbReference type="NCBI Taxonomy" id="553636"/>
    <lineage>
        <taxon>Bacteria</taxon>
        <taxon>Pseudomonadati</taxon>
        <taxon>Pseudomonadota</taxon>
        <taxon>Gammaproteobacteria</taxon>
        <taxon>Lysobacterales</taxon>
        <taxon>Lysobacteraceae</taxon>
        <taxon>Lysobacter</taxon>
    </lineage>
</organism>
<keyword evidence="3 6" id="KW-0812">Transmembrane</keyword>
<feature type="transmembrane region" description="Helical" evidence="6">
    <location>
        <begin position="37"/>
        <end position="58"/>
    </location>
</feature>
<name>A0ABV6RN08_9GAMM</name>
<sequence>MKPVSRGAAVLCLVGATAFWAGNYVIGEAVVDVIDPLSLTLLRWAIAVVPLVLLAHFIEHPDWRAALRRWPLLLVLALLGMAAFPLALYEALRHTTAVNASLISAVNPALITLVAVLVLRELLGWRGWSGIALSLVGVVIVILAGSGSTLTAVEVNLGDLLMLVSIAVWTAYTILGRRLHGVPPITATAIQAGMTVAGLTPVAAVNGISLPTEAPSVWALLFIGIFPSVGAYLLWNLALRTVQASTGGVFLNLMTVFIVAAGLLLGTPIGGMQVLGGLLVLGGVILTARDRPRAPVPAA</sequence>
<evidence type="ECO:0000256" key="3">
    <source>
        <dbReference type="ARBA" id="ARBA00022692"/>
    </source>
</evidence>
<reference evidence="8 9" key="1">
    <citation type="submission" date="2024-09" db="EMBL/GenBank/DDBJ databases">
        <authorList>
            <person name="Sun Q."/>
            <person name="Mori K."/>
        </authorList>
    </citation>
    <scope>NUCLEOTIDE SEQUENCE [LARGE SCALE GENOMIC DNA]</scope>
    <source>
        <strain evidence="8 9">KCTC 23076</strain>
    </source>
</reference>
<feature type="transmembrane region" description="Helical" evidence="6">
    <location>
        <begin position="100"/>
        <end position="119"/>
    </location>
</feature>